<keyword evidence="7" id="KW-0210">Decarboxylase</keyword>
<dbReference type="GO" id="GO:0000287">
    <property type="term" value="F:magnesium ion binding"/>
    <property type="evidence" value="ECO:0007669"/>
    <property type="project" value="InterPro"/>
</dbReference>
<dbReference type="Proteomes" id="UP000799439">
    <property type="component" value="Unassembled WGS sequence"/>
</dbReference>
<keyword evidence="16" id="KW-0670">Pyruvate</keyword>
<dbReference type="InterPro" id="IPR012000">
    <property type="entry name" value="Thiamin_PyroP_enz_cen_dom"/>
</dbReference>
<keyword evidence="6 11" id="KW-0479">Metal-binding</keyword>
<dbReference type="PANTHER" id="PTHR43452:SF11">
    <property type="entry name" value="PYRUVATE DECARBOXYLASE"/>
    <property type="match status" value="1"/>
</dbReference>
<evidence type="ECO:0000256" key="9">
    <source>
        <dbReference type="ARBA" id="ARBA00023052"/>
    </source>
</evidence>
<feature type="binding site" evidence="11">
    <location>
        <position position="483"/>
    </location>
    <ligand>
        <name>Mg(2+)</name>
        <dbReference type="ChEBI" id="CHEBI:18420"/>
    </ligand>
</feature>
<comment type="cofactor">
    <cofactor evidence="2">
        <name>thiamine diphosphate</name>
        <dbReference type="ChEBI" id="CHEBI:58937"/>
    </cofactor>
</comment>
<evidence type="ECO:0000256" key="2">
    <source>
        <dbReference type="ARBA" id="ARBA00001964"/>
    </source>
</evidence>
<dbReference type="InterPro" id="IPR012110">
    <property type="entry name" value="PDC/IPDC-like"/>
</dbReference>
<dbReference type="GO" id="GO:0000949">
    <property type="term" value="P:aromatic amino acid family catabolic process to alcohol via Ehrlich pathway"/>
    <property type="evidence" value="ECO:0007669"/>
    <property type="project" value="TreeGrafter"/>
</dbReference>
<dbReference type="Gene3D" id="3.40.50.970">
    <property type="match status" value="2"/>
</dbReference>
<dbReference type="OrthoDB" id="3970464at2759"/>
<comment type="cofactor">
    <cofactor evidence="11">
        <name>Mg(2+)</name>
        <dbReference type="ChEBI" id="CHEBI:18420"/>
    </cofactor>
    <text evidence="11">Binds 1 Mg(2+) per subunit.</text>
</comment>
<reference evidence="16" key="1">
    <citation type="journal article" date="2020" name="Stud. Mycol.">
        <title>101 Dothideomycetes genomes: a test case for predicting lifestyles and emergence of pathogens.</title>
        <authorList>
            <person name="Haridas S."/>
            <person name="Albert R."/>
            <person name="Binder M."/>
            <person name="Bloem J."/>
            <person name="Labutti K."/>
            <person name="Salamov A."/>
            <person name="Andreopoulos B."/>
            <person name="Baker S."/>
            <person name="Barry K."/>
            <person name="Bills G."/>
            <person name="Bluhm B."/>
            <person name="Cannon C."/>
            <person name="Castanera R."/>
            <person name="Culley D."/>
            <person name="Daum C."/>
            <person name="Ezra D."/>
            <person name="Gonzalez J."/>
            <person name="Henrissat B."/>
            <person name="Kuo A."/>
            <person name="Liang C."/>
            <person name="Lipzen A."/>
            <person name="Lutzoni F."/>
            <person name="Magnuson J."/>
            <person name="Mondo S."/>
            <person name="Nolan M."/>
            <person name="Ohm R."/>
            <person name="Pangilinan J."/>
            <person name="Park H.-J."/>
            <person name="Ramirez L."/>
            <person name="Alfaro M."/>
            <person name="Sun H."/>
            <person name="Tritt A."/>
            <person name="Yoshinaga Y."/>
            <person name="Zwiers L.-H."/>
            <person name="Turgeon B."/>
            <person name="Goodwin S."/>
            <person name="Spatafora J."/>
            <person name="Crous P."/>
            <person name="Grigoriev I."/>
        </authorList>
    </citation>
    <scope>NUCLEOTIDE SEQUENCE</scope>
    <source>
        <strain evidence="16">CBS 260.36</strain>
    </source>
</reference>
<evidence type="ECO:0000256" key="12">
    <source>
        <dbReference type="RuleBase" id="RU362132"/>
    </source>
</evidence>
<dbReference type="InterPro" id="IPR047213">
    <property type="entry name" value="TPP_PYR_PDC_IPDC-like"/>
</dbReference>
<dbReference type="Gene3D" id="3.40.50.1220">
    <property type="entry name" value="TPP-binding domain"/>
    <property type="match status" value="1"/>
</dbReference>
<comment type="catalytic activity">
    <reaction evidence="1">
        <text>a 2-oxocarboxylate + H(+) = an aldehyde + CO2</text>
        <dbReference type="Rhea" id="RHEA:11628"/>
        <dbReference type="ChEBI" id="CHEBI:15378"/>
        <dbReference type="ChEBI" id="CHEBI:16526"/>
        <dbReference type="ChEBI" id="CHEBI:17478"/>
        <dbReference type="ChEBI" id="CHEBI:35179"/>
        <dbReference type="EC" id="4.1.1.1"/>
    </reaction>
</comment>
<dbReference type="GO" id="GO:0030976">
    <property type="term" value="F:thiamine pyrophosphate binding"/>
    <property type="evidence" value="ECO:0007669"/>
    <property type="project" value="InterPro"/>
</dbReference>
<keyword evidence="9 12" id="KW-0786">Thiamine pyrophosphate</keyword>
<dbReference type="AlphaFoldDB" id="A0A9P4IZS0"/>
<feature type="binding site" evidence="11">
    <location>
        <position position="454"/>
    </location>
    <ligand>
        <name>Mg(2+)</name>
        <dbReference type="ChEBI" id="CHEBI:18420"/>
    </ligand>
</feature>
<dbReference type="EC" id="4.1.1.1" evidence="4"/>
<evidence type="ECO:0000256" key="5">
    <source>
        <dbReference type="ARBA" id="ARBA00014422"/>
    </source>
</evidence>
<feature type="domain" description="Thiamine pyrophosphate enzyme TPP-binding" evidence="14">
    <location>
        <begin position="396"/>
        <end position="518"/>
    </location>
</feature>
<evidence type="ECO:0000256" key="1">
    <source>
        <dbReference type="ARBA" id="ARBA00001041"/>
    </source>
</evidence>
<dbReference type="SUPFAM" id="SSF52467">
    <property type="entry name" value="DHS-like NAD/FAD-binding domain"/>
    <property type="match status" value="1"/>
</dbReference>
<proteinExistence type="inferred from homology"/>
<gene>
    <name evidence="16" type="ORF">K461DRAFT_225150</name>
</gene>
<dbReference type="EMBL" id="ML996085">
    <property type="protein sequence ID" value="KAF2152872.1"/>
    <property type="molecule type" value="Genomic_DNA"/>
</dbReference>
<evidence type="ECO:0000259" key="15">
    <source>
        <dbReference type="Pfam" id="PF02776"/>
    </source>
</evidence>
<evidence type="ECO:0000313" key="17">
    <source>
        <dbReference type="Proteomes" id="UP000799439"/>
    </source>
</evidence>
<evidence type="ECO:0000256" key="7">
    <source>
        <dbReference type="ARBA" id="ARBA00022793"/>
    </source>
</evidence>
<accession>A0A9P4IZS0</accession>
<dbReference type="InterPro" id="IPR011766">
    <property type="entry name" value="TPP_enzyme_TPP-bd"/>
</dbReference>
<sequence length="577" mass="63826">MASTTTLSEYLFTRLRQLGVLSIHGVPGDYNLTLLDYVEPSGLNWVGNSNELNAAYAADGYARTRGKQLGAVITTFGVGELSAINAIAGAYAEFAPVVHIVGSPTRSNQESRLKIHHTFNDGEYRRFALTHAQVTVAQAYLHEARTAAEQIDFALQECLLKSRPVYIEVPVDMVDAPISTERLAMPITIPDSLPSKSFDTTLTKIMEKIHAAKNPVIIVDGECRPLRLTEDVQKFVKTTKWPTWATPFSKGLLDETVSNFHGIYRGSFDDAPVKDFINKADLVVNFGPHHSSTNTFAYTSKPNPELTISFTTTGVSIGNEQFRDIPTREILARLVSSLDVSKLHRYEPYPELPRDYATSISDCKGTITQKHVWNVLANFLKPGDILMGETGTSGYGVRVMPLPKDVQVFNPVTWLSIGYMLPAAQGAALAQRELVEAGKWAGSEKPRTILFIGDGSFQMTAQELGTIIRLNLDVIVFLVNNDGYTIERCINGRNQGYNDVARWRYLDAPNFFGAAEDTFTGSATTYEELDKLISNEQLISGKGLRMAEIFMTKEDAPEGPLKHLLEMQKAKEGKTTK</sequence>
<keyword evidence="17" id="KW-1185">Reference proteome</keyword>
<dbReference type="SUPFAM" id="SSF52518">
    <property type="entry name" value="Thiamin diphosphate-binding fold (THDP-binding)"/>
    <property type="match status" value="2"/>
</dbReference>
<organism evidence="16 17">
    <name type="scientific">Myriangium duriaei CBS 260.36</name>
    <dbReference type="NCBI Taxonomy" id="1168546"/>
    <lineage>
        <taxon>Eukaryota</taxon>
        <taxon>Fungi</taxon>
        <taxon>Dikarya</taxon>
        <taxon>Ascomycota</taxon>
        <taxon>Pezizomycotina</taxon>
        <taxon>Dothideomycetes</taxon>
        <taxon>Dothideomycetidae</taxon>
        <taxon>Myriangiales</taxon>
        <taxon>Myriangiaceae</taxon>
        <taxon>Myriangium</taxon>
    </lineage>
</organism>
<dbReference type="FunFam" id="3.40.50.970:FF:000024">
    <property type="entry name" value="Pyruvate decarboxylase isozyme"/>
    <property type="match status" value="1"/>
</dbReference>
<keyword evidence="8 11" id="KW-0460">Magnesium</keyword>
<feature type="domain" description="Thiamine pyrophosphate enzyme central" evidence="13">
    <location>
        <begin position="203"/>
        <end position="325"/>
    </location>
</feature>
<keyword evidence="10" id="KW-0456">Lyase</keyword>
<dbReference type="GO" id="GO:0005634">
    <property type="term" value="C:nucleus"/>
    <property type="evidence" value="ECO:0007669"/>
    <property type="project" value="TreeGrafter"/>
</dbReference>
<evidence type="ECO:0000256" key="11">
    <source>
        <dbReference type="PIRSR" id="PIRSR036565-2"/>
    </source>
</evidence>
<evidence type="ECO:0000259" key="14">
    <source>
        <dbReference type="Pfam" id="PF02775"/>
    </source>
</evidence>
<dbReference type="InterPro" id="IPR012001">
    <property type="entry name" value="Thiamin_PyroP_enz_TPP-bd_dom"/>
</dbReference>
<dbReference type="PANTHER" id="PTHR43452">
    <property type="entry name" value="PYRUVATE DECARBOXYLASE"/>
    <property type="match status" value="1"/>
</dbReference>
<comment type="caution">
    <text evidence="16">The sequence shown here is derived from an EMBL/GenBank/DDBJ whole genome shotgun (WGS) entry which is preliminary data.</text>
</comment>
<feature type="domain" description="Thiamine pyrophosphate enzyme N-terminal TPP-binding" evidence="15">
    <location>
        <begin position="6"/>
        <end position="118"/>
    </location>
</feature>
<dbReference type="Pfam" id="PF02776">
    <property type="entry name" value="TPP_enzyme_N"/>
    <property type="match status" value="1"/>
</dbReference>
<comment type="similarity">
    <text evidence="3 12">Belongs to the TPP enzyme family.</text>
</comment>
<dbReference type="PIRSF" id="PIRSF036565">
    <property type="entry name" value="Pyruvt_ip_decrb"/>
    <property type="match status" value="1"/>
</dbReference>
<name>A0A9P4IZS0_9PEZI</name>
<dbReference type="CDD" id="cd07038">
    <property type="entry name" value="TPP_PYR_PDC_IPDC_like"/>
    <property type="match status" value="1"/>
</dbReference>
<evidence type="ECO:0000256" key="6">
    <source>
        <dbReference type="ARBA" id="ARBA00022723"/>
    </source>
</evidence>
<dbReference type="FunFam" id="3.40.50.970:FF:000019">
    <property type="entry name" value="Pyruvate decarboxylase isozyme"/>
    <property type="match status" value="1"/>
</dbReference>
<evidence type="ECO:0000256" key="3">
    <source>
        <dbReference type="ARBA" id="ARBA00007812"/>
    </source>
</evidence>
<evidence type="ECO:0000259" key="13">
    <source>
        <dbReference type="Pfam" id="PF00205"/>
    </source>
</evidence>
<evidence type="ECO:0000256" key="8">
    <source>
        <dbReference type="ARBA" id="ARBA00022842"/>
    </source>
</evidence>
<dbReference type="GO" id="GO:0004737">
    <property type="term" value="F:pyruvate decarboxylase activity"/>
    <property type="evidence" value="ECO:0007669"/>
    <property type="project" value="UniProtKB-EC"/>
</dbReference>
<dbReference type="Pfam" id="PF00205">
    <property type="entry name" value="TPP_enzyme_M"/>
    <property type="match status" value="1"/>
</dbReference>
<feature type="binding site" evidence="11">
    <location>
        <position position="481"/>
    </location>
    <ligand>
        <name>Mg(2+)</name>
        <dbReference type="ChEBI" id="CHEBI:18420"/>
    </ligand>
</feature>
<dbReference type="InterPro" id="IPR029061">
    <property type="entry name" value="THDP-binding"/>
</dbReference>
<dbReference type="InterPro" id="IPR047214">
    <property type="entry name" value="TPP_PDC_IPDC"/>
</dbReference>
<dbReference type="InterPro" id="IPR029035">
    <property type="entry name" value="DHS-like_NAD/FAD-binding_dom"/>
</dbReference>
<evidence type="ECO:0000256" key="10">
    <source>
        <dbReference type="ARBA" id="ARBA00023239"/>
    </source>
</evidence>
<evidence type="ECO:0000313" key="16">
    <source>
        <dbReference type="EMBL" id="KAF2152872.1"/>
    </source>
</evidence>
<protein>
    <recommendedName>
        <fullName evidence="5">Pyruvate decarboxylase</fullName>
        <ecNumber evidence="4">4.1.1.1</ecNumber>
    </recommendedName>
</protein>
<dbReference type="CDD" id="cd02005">
    <property type="entry name" value="TPP_PDC_IPDC"/>
    <property type="match status" value="1"/>
</dbReference>
<evidence type="ECO:0000256" key="4">
    <source>
        <dbReference type="ARBA" id="ARBA00013202"/>
    </source>
</evidence>
<dbReference type="GO" id="GO:0005829">
    <property type="term" value="C:cytosol"/>
    <property type="evidence" value="ECO:0007669"/>
    <property type="project" value="TreeGrafter"/>
</dbReference>
<dbReference type="Pfam" id="PF02775">
    <property type="entry name" value="TPP_enzyme_C"/>
    <property type="match status" value="1"/>
</dbReference>